<dbReference type="Gene3D" id="3.50.50.60">
    <property type="entry name" value="FAD/NAD(P)-binding domain"/>
    <property type="match status" value="1"/>
</dbReference>
<dbReference type="Gene3D" id="3.30.9.10">
    <property type="entry name" value="D-Amino Acid Oxidase, subunit A, domain 2"/>
    <property type="match status" value="1"/>
</dbReference>
<evidence type="ECO:0000256" key="1">
    <source>
        <dbReference type="ARBA" id="ARBA00023002"/>
    </source>
</evidence>
<dbReference type="EMBL" id="DVJK01000159">
    <property type="protein sequence ID" value="HIS67052.1"/>
    <property type="molecule type" value="Genomic_DNA"/>
</dbReference>
<dbReference type="InterPro" id="IPR036188">
    <property type="entry name" value="FAD/NAD-bd_sf"/>
</dbReference>
<reference evidence="3" key="1">
    <citation type="submission" date="2020-10" db="EMBL/GenBank/DDBJ databases">
        <authorList>
            <person name="Gilroy R."/>
        </authorList>
    </citation>
    <scope>NUCLEOTIDE SEQUENCE</scope>
    <source>
        <strain evidence="3">ChiHjej10B9-9673</strain>
    </source>
</reference>
<proteinExistence type="predicted"/>
<dbReference type="InterPro" id="IPR006076">
    <property type="entry name" value="FAD-dep_OxRdtase"/>
</dbReference>
<protein>
    <submittedName>
        <fullName evidence="3">FAD-binding oxidoreductase</fullName>
    </submittedName>
</protein>
<dbReference type="GO" id="GO:0005737">
    <property type="term" value="C:cytoplasm"/>
    <property type="evidence" value="ECO:0007669"/>
    <property type="project" value="TreeGrafter"/>
</dbReference>
<organism evidence="3 4">
    <name type="scientific">Candidatus Scatomorpha merdipullorum</name>
    <dbReference type="NCBI Taxonomy" id="2840927"/>
    <lineage>
        <taxon>Bacteria</taxon>
        <taxon>Bacillati</taxon>
        <taxon>Bacillota</taxon>
        <taxon>Clostridia</taxon>
        <taxon>Eubacteriales</taxon>
        <taxon>Candidatus Scatomorpha</taxon>
    </lineage>
</organism>
<keyword evidence="1" id="KW-0560">Oxidoreductase</keyword>
<dbReference type="PANTHER" id="PTHR13847:SF287">
    <property type="entry name" value="FAD-DEPENDENT OXIDOREDUCTASE DOMAIN-CONTAINING PROTEIN 1"/>
    <property type="match status" value="1"/>
</dbReference>
<dbReference type="Proteomes" id="UP000824001">
    <property type="component" value="Unassembled WGS sequence"/>
</dbReference>
<dbReference type="SUPFAM" id="SSF51905">
    <property type="entry name" value="FAD/NAD(P)-binding domain"/>
    <property type="match status" value="1"/>
</dbReference>
<evidence type="ECO:0000259" key="2">
    <source>
        <dbReference type="Pfam" id="PF01266"/>
    </source>
</evidence>
<name>A0A9D1FDD9_9FIRM</name>
<sequence length="389" mass="42195">MNTKSDFLILGAGIIGCASAYYLSREGAGVTVLERGDTAFGTAGASGGLVNWITCAESQMELFMRSQDMLEHLQEELDADFELNYNSYNMQIISNEIEWKASEQLVKDFKLPGFEAHLIDSEESHRLEPSVTDDMLGSIYVPRVHYLNPIKLALAYRRAAERHGAVFINDAGVTGLMRDGAAVTGARTAKGEHYAAVTVNCTGVWSDKVSAMAGVEAPIHPIRGEFVITEPTEQFCNTTISSAQYQTIVQHPELFSPNAIKYNLGFSVEQTTTGACIIHGTREMDSGLDKSVIPEVIELMVQTAVKFIPRLGKLKLMRAYAGVRPGTPDGDPYLGFCEGVPGFCECCGHGGEGIALSPATGEAMAELLLKGRTEHCDISRFSPNRLLGV</sequence>
<accession>A0A9D1FDD9</accession>
<dbReference type="AlphaFoldDB" id="A0A9D1FDD9"/>
<comment type="caution">
    <text evidence="3">The sequence shown here is derived from an EMBL/GenBank/DDBJ whole genome shotgun (WGS) entry which is preliminary data.</text>
</comment>
<gene>
    <name evidence="3" type="ORF">IAC18_05750</name>
</gene>
<dbReference type="Pfam" id="PF01266">
    <property type="entry name" value="DAO"/>
    <property type="match status" value="1"/>
</dbReference>
<dbReference type="SUPFAM" id="SSF54373">
    <property type="entry name" value="FAD-linked reductases, C-terminal domain"/>
    <property type="match status" value="1"/>
</dbReference>
<evidence type="ECO:0000313" key="4">
    <source>
        <dbReference type="Proteomes" id="UP000824001"/>
    </source>
</evidence>
<dbReference type="PROSITE" id="PS51257">
    <property type="entry name" value="PROKAR_LIPOPROTEIN"/>
    <property type="match status" value="1"/>
</dbReference>
<feature type="domain" description="FAD dependent oxidoreductase" evidence="2">
    <location>
        <begin position="6"/>
        <end position="367"/>
    </location>
</feature>
<dbReference type="GO" id="GO:0016491">
    <property type="term" value="F:oxidoreductase activity"/>
    <property type="evidence" value="ECO:0007669"/>
    <property type="project" value="UniProtKB-KW"/>
</dbReference>
<evidence type="ECO:0000313" key="3">
    <source>
        <dbReference type="EMBL" id="HIS67052.1"/>
    </source>
</evidence>
<reference evidence="3" key="2">
    <citation type="journal article" date="2021" name="PeerJ">
        <title>Extensive microbial diversity within the chicken gut microbiome revealed by metagenomics and culture.</title>
        <authorList>
            <person name="Gilroy R."/>
            <person name="Ravi A."/>
            <person name="Getino M."/>
            <person name="Pursley I."/>
            <person name="Horton D.L."/>
            <person name="Alikhan N.F."/>
            <person name="Baker D."/>
            <person name="Gharbi K."/>
            <person name="Hall N."/>
            <person name="Watson M."/>
            <person name="Adriaenssens E.M."/>
            <person name="Foster-Nyarko E."/>
            <person name="Jarju S."/>
            <person name="Secka A."/>
            <person name="Antonio M."/>
            <person name="Oren A."/>
            <person name="Chaudhuri R.R."/>
            <person name="La Ragione R."/>
            <person name="Hildebrand F."/>
            <person name="Pallen M.J."/>
        </authorList>
    </citation>
    <scope>NUCLEOTIDE SEQUENCE</scope>
    <source>
        <strain evidence="3">ChiHjej10B9-9673</strain>
    </source>
</reference>
<dbReference type="PANTHER" id="PTHR13847">
    <property type="entry name" value="SARCOSINE DEHYDROGENASE-RELATED"/>
    <property type="match status" value="1"/>
</dbReference>